<reference evidence="6 9" key="3">
    <citation type="submission" date="2023-10" db="EMBL/GenBank/DDBJ databases">
        <title>Pseudomonas otitidis isolated from a paediatric patient with cystic fibrosis in Chile.</title>
        <authorList>
            <person name="Amsteins-Romero L."/>
            <person name="Opazo-Capurro A."/>
            <person name="Matus-Kohler M."/>
            <person name="Gonzalez-Rocha G."/>
        </authorList>
    </citation>
    <scope>NUCLEOTIDE SEQUENCE [LARGE SCALE GENOMIC DNA]</scope>
    <source>
        <strain evidence="6 9">P-714</strain>
    </source>
</reference>
<evidence type="ECO:0000259" key="3">
    <source>
        <dbReference type="PROSITE" id="PS51186"/>
    </source>
</evidence>
<evidence type="ECO:0000313" key="5">
    <source>
        <dbReference type="EMBL" id="BCA27008.1"/>
    </source>
</evidence>
<evidence type="ECO:0000256" key="2">
    <source>
        <dbReference type="ARBA" id="ARBA00023315"/>
    </source>
</evidence>
<keyword evidence="9" id="KW-1185">Reference proteome</keyword>
<dbReference type="GO" id="GO:0016747">
    <property type="term" value="F:acyltransferase activity, transferring groups other than amino-acyl groups"/>
    <property type="evidence" value="ECO:0007669"/>
    <property type="project" value="InterPro"/>
</dbReference>
<evidence type="ECO:0000313" key="8">
    <source>
        <dbReference type="Proteomes" id="UP000515591"/>
    </source>
</evidence>
<keyword evidence="1 5" id="KW-0808">Transferase</keyword>
<dbReference type="Proteomes" id="UP000515591">
    <property type="component" value="Chromosome"/>
</dbReference>
<dbReference type="CDD" id="cd04301">
    <property type="entry name" value="NAT_SF"/>
    <property type="match status" value="1"/>
</dbReference>
<feature type="domain" description="N-acetyltransferase" evidence="3">
    <location>
        <begin position="3"/>
        <end position="201"/>
    </location>
</feature>
<evidence type="ECO:0000313" key="6">
    <source>
        <dbReference type="EMBL" id="MDV3438819.1"/>
    </source>
</evidence>
<dbReference type="Gene3D" id="3.40.630.30">
    <property type="match status" value="1"/>
</dbReference>
<reference evidence="4 8" key="1">
    <citation type="submission" date="2019-12" db="EMBL/GenBank/DDBJ databases">
        <title>complete genome sequences of Pseudomonas otitidis str. WP8-S17-CRE-03 isolated from wastewater treatment plant effluent.</title>
        <authorList>
            <person name="Sekizuka T."/>
            <person name="Itokawa K."/>
            <person name="Yatsu K."/>
            <person name="Inamine Y."/>
            <person name="Kuroda M."/>
        </authorList>
    </citation>
    <scope>NUCLEOTIDE SEQUENCE [LARGE SCALE GENOMIC DNA]</scope>
    <source>
        <strain evidence="4 8">WP8-S17-CRE-03</strain>
    </source>
</reference>
<reference evidence="5 7" key="2">
    <citation type="journal article" date="2020" name="Microbiol. Resour. Announc.">
        <title>Complete genome sequence of Pseudomonas otitidis strain MrB4, isolated from Lake Biwa in Japan.</title>
        <authorList>
            <person name="Miyazaki K."/>
            <person name="Hase E."/>
            <person name="Maruya T."/>
        </authorList>
    </citation>
    <scope>NUCLEOTIDE SEQUENCE [LARGE SCALE GENOMIC DNA]</scope>
    <source>
        <strain evidence="5 7">MrB4</strain>
    </source>
</reference>
<dbReference type="InterPro" id="IPR000182">
    <property type="entry name" value="GNAT_dom"/>
</dbReference>
<dbReference type="AlphaFoldDB" id="A0A679GF96"/>
<organism evidence="5 7">
    <name type="scientific">Metapseudomonas otitidis</name>
    <dbReference type="NCBI Taxonomy" id="319939"/>
    <lineage>
        <taxon>Bacteria</taxon>
        <taxon>Pseudomonadati</taxon>
        <taxon>Pseudomonadota</taxon>
        <taxon>Gammaproteobacteria</taxon>
        <taxon>Pseudomonadales</taxon>
        <taxon>Pseudomonadaceae</taxon>
        <taxon>Metapseudomonas</taxon>
    </lineage>
</organism>
<evidence type="ECO:0000256" key="1">
    <source>
        <dbReference type="ARBA" id="ARBA00022679"/>
    </source>
</evidence>
<dbReference type="EMBL" id="AP022213">
    <property type="protein sequence ID" value="BBT14891.1"/>
    <property type="molecule type" value="Genomic_DNA"/>
</dbReference>
<dbReference type="GeneID" id="57396196"/>
<dbReference type="PROSITE" id="PS51186">
    <property type="entry name" value="GNAT"/>
    <property type="match status" value="1"/>
</dbReference>
<dbReference type="Pfam" id="PF00583">
    <property type="entry name" value="Acetyltransf_1"/>
    <property type="match status" value="1"/>
</dbReference>
<sequence>MPLTFRPAVAADAPAIAPLVYRSGPAAFDYAFSHGKRHALDFLRWTLARPAGEFGHDLHWVGELDGRIVATGAAFSGARNLANSLAALGQILGFYHLGAPAVIRRGLQLEQVIQPPPRDACYLAHLGVADDLTGQGIGRQLIDHLLHLGRLEGYHRAALDVSAANPRAQALYERLGFRVMLERPSGVPGIAAHRFMVRPLDAR</sequence>
<dbReference type="SUPFAM" id="SSF55729">
    <property type="entry name" value="Acyl-CoA N-acyltransferases (Nat)"/>
    <property type="match status" value="1"/>
</dbReference>
<dbReference type="EMBL" id="JAWJUL010000013">
    <property type="protein sequence ID" value="MDV3438819.1"/>
    <property type="molecule type" value="Genomic_DNA"/>
</dbReference>
<dbReference type="InterPro" id="IPR050832">
    <property type="entry name" value="Bact_Acetyltransf"/>
</dbReference>
<dbReference type="EMBL" id="AP022642">
    <property type="protein sequence ID" value="BCA27008.1"/>
    <property type="molecule type" value="Genomic_DNA"/>
</dbReference>
<dbReference type="KEGG" id="poj:PtoMrB4_09850"/>
<evidence type="ECO:0000313" key="7">
    <source>
        <dbReference type="Proteomes" id="UP000501237"/>
    </source>
</evidence>
<proteinExistence type="predicted"/>
<dbReference type="PANTHER" id="PTHR43877">
    <property type="entry name" value="AMINOALKYLPHOSPHONATE N-ACETYLTRANSFERASE-RELATED-RELATED"/>
    <property type="match status" value="1"/>
</dbReference>
<accession>A0A679GF96</accession>
<keyword evidence="2" id="KW-0012">Acyltransferase</keyword>
<gene>
    <name evidence="5" type="ORF">PtoMrB4_09850</name>
    <name evidence="6" type="ORF">R0G64_05145</name>
    <name evidence="4" type="ORF">WP8S17C03_09400</name>
</gene>
<dbReference type="Proteomes" id="UP001273935">
    <property type="component" value="Unassembled WGS sequence"/>
</dbReference>
<evidence type="ECO:0000313" key="9">
    <source>
        <dbReference type="Proteomes" id="UP001273935"/>
    </source>
</evidence>
<dbReference type="Proteomes" id="UP000501237">
    <property type="component" value="Chromosome"/>
</dbReference>
<evidence type="ECO:0000313" key="4">
    <source>
        <dbReference type="EMBL" id="BBT14891.1"/>
    </source>
</evidence>
<name>A0A679GF96_9GAMM</name>
<protein>
    <submittedName>
        <fullName evidence="5 6">N-acetyltransferase</fullName>
    </submittedName>
</protein>
<dbReference type="InterPro" id="IPR016181">
    <property type="entry name" value="Acyl_CoA_acyltransferase"/>
</dbReference>
<dbReference type="RefSeq" id="WP_044410624.1">
    <property type="nucleotide sequence ID" value="NZ_AP022213.1"/>
</dbReference>